<evidence type="ECO:0000256" key="14">
    <source>
        <dbReference type="ARBA" id="ARBA00046008"/>
    </source>
</evidence>
<dbReference type="InterPro" id="IPR042098">
    <property type="entry name" value="TauD-like_sf"/>
</dbReference>
<evidence type="ECO:0000256" key="12">
    <source>
        <dbReference type="ARBA" id="ARBA00031778"/>
    </source>
</evidence>
<evidence type="ECO:0000256" key="4">
    <source>
        <dbReference type="ARBA" id="ARBA00008654"/>
    </source>
</evidence>
<dbReference type="PANTHER" id="PTHR10696:SF51">
    <property type="entry name" value="TRIMETHYLLYSINE DIOXYGENASE, MITOCHONDRIAL"/>
    <property type="match status" value="1"/>
</dbReference>
<evidence type="ECO:0000256" key="15">
    <source>
        <dbReference type="ARBA" id="ARBA00049334"/>
    </source>
</evidence>
<feature type="domain" description="Gamma-butyrobetaine hydroxylase-like N-terminal" evidence="17">
    <location>
        <begin position="72"/>
        <end position="138"/>
    </location>
</feature>
<dbReference type="FunFam" id="3.60.130.10:FF:000001">
    <property type="entry name" value="Trimethyllysine dioxygenase, mitochondrial"/>
    <property type="match status" value="1"/>
</dbReference>
<keyword evidence="8 18" id="KW-0223">Dioxygenase</keyword>
<evidence type="ECO:0000256" key="3">
    <source>
        <dbReference type="ARBA" id="ARBA00005022"/>
    </source>
</evidence>
<proteinExistence type="inferred from homology"/>
<evidence type="ECO:0000313" key="18">
    <source>
        <dbReference type="EMBL" id="CED83555.1"/>
    </source>
</evidence>
<dbReference type="EC" id="1.14.11.8" evidence="5"/>
<dbReference type="InterPro" id="IPR003819">
    <property type="entry name" value="TauD/TfdA-like"/>
</dbReference>
<evidence type="ECO:0000256" key="9">
    <source>
        <dbReference type="ARBA" id="ARBA00023002"/>
    </source>
</evidence>
<protein>
    <recommendedName>
        <fullName evidence="5">trimethyllysine dioxygenase</fullName>
        <ecNumber evidence="5">1.14.11.8</ecNumber>
    </recommendedName>
    <alternativeName>
        <fullName evidence="12">Epsilon-trimethyllysine 2-oxoglutarate dioxygenase</fullName>
    </alternativeName>
    <alternativeName>
        <fullName evidence="11">TML hydroxylase</fullName>
    </alternativeName>
    <alternativeName>
        <fullName evidence="13">TML-alpha-ketoglutarate dioxygenase</fullName>
    </alternativeName>
</protein>
<comment type="catalytic activity">
    <reaction evidence="15">
        <text>N(6),N(6),N(6)-trimethyl-L-lysine + 2-oxoglutarate + O2 = (3S)-3-hydroxy-N(6),N(6),N(6)-trimethyl-L-lysine + succinate + CO2</text>
        <dbReference type="Rhea" id="RHEA:14181"/>
        <dbReference type="ChEBI" id="CHEBI:15379"/>
        <dbReference type="ChEBI" id="CHEBI:16526"/>
        <dbReference type="ChEBI" id="CHEBI:16810"/>
        <dbReference type="ChEBI" id="CHEBI:30031"/>
        <dbReference type="ChEBI" id="CHEBI:58100"/>
        <dbReference type="ChEBI" id="CHEBI:141499"/>
        <dbReference type="EC" id="1.14.11.8"/>
    </reaction>
</comment>
<dbReference type="GO" id="GO:0045329">
    <property type="term" value="P:carnitine biosynthetic process"/>
    <property type="evidence" value="ECO:0007669"/>
    <property type="project" value="UniProtKB-UniPathway"/>
</dbReference>
<sequence>MSIVDQSRCALKETCPEDLAGELGPIFCAFATLRSVGRPDNFEKAAEEPAGDPDGNEHALSFQHGRIQVDGMSFSPIHLRDHCRSPQSFHPITRQRLFDTFSLPKDLHPVVLRREADEIHITWSDNGHQSRYPISFLRTIAPDVPVQNTESSPSKKTLWTEPLQAETHSPSVTYDSLTSSRTSLLQALDLIHQHGVVFIKSVPPTAEATESLSLLLSNNHPRRTHYDTFWEFTADLKHGDLAYSNQSLPPHTDTTYFEDPCGLQIFHLLEHSGPDAQGGETTLVDGFACAEILRKEDEHSFNVLSRVQTGAHALGTPGYAFHTGPPGAAGFPALELEKRGSAPKEKPTLRLIRWNNEDRSKLGAGWGVGEVDEWYNAARAFDEILKRESSVAKVKLKPGIVVVIDNHRVLHGRTSFTGFRKMCGAYVGKDEWLSLRRVLRREQNHLARVGQGTSSAQEDVYEGNC</sequence>
<keyword evidence="6" id="KW-0479">Metal-binding</keyword>
<dbReference type="Gene3D" id="3.30.2020.30">
    <property type="match status" value="1"/>
</dbReference>
<reference evidence="18" key="1">
    <citation type="submission" date="2014-08" db="EMBL/GenBank/DDBJ databases">
        <authorList>
            <person name="Sharma Rahul"/>
            <person name="Thines Marco"/>
        </authorList>
    </citation>
    <scope>NUCLEOTIDE SEQUENCE</scope>
</reference>
<dbReference type="PANTHER" id="PTHR10696">
    <property type="entry name" value="GAMMA-BUTYROBETAINE HYDROXYLASE-RELATED"/>
    <property type="match status" value="1"/>
</dbReference>
<comment type="cofactor">
    <cofactor evidence="1">
        <name>Fe(2+)</name>
        <dbReference type="ChEBI" id="CHEBI:29033"/>
    </cofactor>
</comment>
<evidence type="ECO:0000256" key="10">
    <source>
        <dbReference type="ARBA" id="ARBA00023004"/>
    </source>
</evidence>
<evidence type="ECO:0000259" key="16">
    <source>
        <dbReference type="Pfam" id="PF02668"/>
    </source>
</evidence>
<evidence type="ECO:0000256" key="8">
    <source>
        <dbReference type="ARBA" id="ARBA00022964"/>
    </source>
</evidence>
<keyword evidence="10" id="KW-0408">Iron</keyword>
<dbReference type="UniPathway" id="UPA00118"/>
<dbReference type="CDD" id="cd00250">
    <property type="entry name" value="CAS_like"/>
    <property type="match status" value="1"/>
</dbReference>
<dbReference type="Pfam" id="PF06155">
    <property type="entry name" value="GBBH-like_N"/>
    <property type="match status" value="1"/>
</dbReference>
<comment type="function">
    <text evidence="14">Converts trimethyllysine (TML) into hydroxytrimethyllysine (HTML).</text>
</comment>
<evidence type="ECO:0000256" key="5">
    <source>
        <dbReference type="ARBA" id="ARBA00012267"/>
    </source>
</evidence>
<dbReference type="GO" id="GO:0005506">
    <property type="term" value="F:iron ion binding"/>
    <property type="evidence" value="ECO:0007669"/>
    <property type="project" value="InterPro"/>
</dbReference>
<dbReference type="GO" id="GO:0050353">
    <property type="term" value="F:trimethyllysine dioxygenase activity"/>
    <property type="evidence" value="ECO:0007669"/>
    <property type="project" value="UniProtKB-EC"/>
</dbReference>
<organism evidence="18">
    <name type="scientific">Phaffia rhodozyma</name>
    <name type="common">Yeast</name>
    <name type="synonym">Xanthophyllomyces dendrorhous</name>
    <dbReference type="NCBI Taxonomy" id="264483"/>
    <lineage>
        <taxon>Eukaryota</taxon>
        <taxon>Fungi</taxon>
        <taxon>Dikarya</taxon>
        <taxon>Basidiomycota</taxon>
        <taxon>Agaricomycotina</taxon>
        <taxon>Tremellomycetes</taxon>
        <taxon>Cystofilobasidiales</taxon>
        <taxon>Mrakiaceae</taxon>
        <taxon>Phaffia</taxon>
    </lineage>
</organism>
<evidence type="ECO:0000259" key="17">
    <source>
        <dbReference type="Pfam" id="PF06155"/>
    </source>
</evidence>
<accession>A0A0F7SSM8</accession>
<dbReference type="Gene3D" id="3.60.130.10">
    <property type="entry name" value="Clavaminate synthase-like"/>
    <property type="match status" value="1"/>
</dbReference>
<name>A0A0F7SSM8_PHARH</name>
<comment type="cofactor">
    <cofactor evidence="2">
        <name>L-ascorbate</name>
        <dbReference type="ChEBI" id="CHEBI:38290"/>
    </cofactor>
</comment>
<dbReference type="Pfam" id="PF02668">
    <property type="entry name" value="TauD"/>
    <property type="match status" value="1"/>
</dbReference>
<keyword evidence="7" id="KW-0124">Carnitine biosynthesis</keyword>
<evidence type="ECO:0000256" key="7">
    <source>
        <dbReference type="ARBA" id="ARBA00022873"/>
    </source>
</evidence>
<dbReference type="InterPro" id="IPR012776">
    <property type="entry name" value="Trimethyllysine_dOase"/>
</dbReference>
<evidence type="ECO:0000256" key="6">
    <source>
        <dbReference type="ARBA" id="ARBA00022723"/>
    </source>
</evidence>
<dbReference type="SUPFAM" id="SSF51197">
    <property type="entry name" value="Clavaminate synthase-like"/>
    <property type="match status" value="1"/>
</dbReference>
<comment type="similarity">
    <text evidence="4">Belongs to the gamma-BBH/TMLD family.</text>
</comment>
<dbReference type="InterPro" id="IPR010376">
    <property type="entry name" value="GBBH-like_N"/>
</dbReference>
<comment type="pathway">
    <text evidence="3">Amine and polyamine biosynthesis; carnitine biosynthesis.</text>
</comment>
<dbReference type="EMBL" id="LN483157">
    <property type="protein sequence ID" value="CED83555.1"/>
    <property type="molecule type" value="Genomic_DNA"/>
</dbReference>
<evidence type="ECO:0000256" key="11">
    <source>
        <dbReference type="ARBA" id="ARBA00030363"/>
    </source>
</evidence>
<dbReference type="InterPro" id="IPR050411">
    <property type="entry name" value="AlphaKG_dependent_hydroxylases"/>
</dbReference>
<feature type="domain" description="TauD/TfdA-like" evidence="16">
    <location>
        <begin position="166"/>
        <end position="426"/>
    </location>
</feature>
<dbReference type="GO" id="GO:0005739">
    <property type="term" value="C:mitochondrion"/>
    <property type="evidence" value="ECO:0007669"/>
    <property type="project" value="TreeGrafter"/>
</dbReference>
<keyword evidence="9" id="KW-0560">Oxidoreductase</keyword>
<dbReference type="InterPro" id="IPR038492">
    <property type="entry name" value="GBBH-like_N_sf"/>
</dbReference>
<dbReference type="NCBIfam" id="TIGR02410">
    <property type="entry name" value="carnitine_TMLD"/>
    <property type="match status" value="1"/>
</dbReference>
<evidence type="ECO:0000256" key="1">
    <source>
        <dbReference type="ARBA" id="ARBA00001954"/>
    </source>
</evidence>
<evidence type="ECO:0000256" key="13">
    <source>
        <dbReference type="ARBA" id="ARBA00032283"/>
    </source>
</evidence>
<evidence type="ECO:0000256" key="2">
    <source>
        <dbReference type="ARBA" id="ARBA00001961"/>
    </source>
</evidence>
<dbReference type="AlphaFoldDB" id="A0A0F7SSM8"/>